<feature type="transmembrane region" description="Helical" evidence="1">
    <location>
        <begin position="65"/>
        <end position="85"/>
    </location>
</feature>
<dbReference type="AlphaFoldDB" id="A0A2T0QC41"/>
<feature type="transmembrane region" description="Helical" evidence="1">
    <location>
        <begin position="39"/>
        <end position="58"/>
    </location>
</feature>
<keyword evidence="1" id="KW-0812">Transmembrane</keyword>
<protein>
    <submittedName>
        <fullName evidence="2">Uncharacterized protein</fullName>
    </submittedName>
</protein>
<comment type="caution">
    <text evidence="2">The sequence shown here is derived from an EMBL/GenBank/DDBJ whole genome shotgun (WGS) entry which is preliminary data.</text>
</comment>
<accession>A0A2T0QC41</accession>
<gene>
    <name evidence="2" type="ORF">CLV72_10122</name>
</gene>
<dbReference type="RefSeq" id="WP_106237117.1">
    <property type="nucleotide sequence ID" value="NZ_PVZC01000001.1"/>
</dbReference>
<evidence type="ECO:0000313" key="2">
    <source>
        <dbReference type="EMBL" id="PRY01440.1"/>
    </source>
</evidence>
<dbReference type="EMBL" id="PVZC01000001">
    <property type="protein sequence ID" value="PRY01440.1"/>
    <property type="molecule type" value="Genomic_DNA"/>
</dbReference>
<dbReference type="Proteomes" id="UP000237846">
    <property type="component" value="Unassembled WGS sequence"/>
</dbReference>
<reference evidence="2 3" key="1">
    <citation type="submission" date="2018-03" db="EMBL/GenBank/DDBJ databases">
        <title>Genomic Encyclopedia of Archaeal and Bacterial Type Strains, Phase II (KMG-II): from individual species to whole genera.</title>
        <authorList>
            <person name="Goeker M."/>
        </authorList>
    </citation>
    <scope>NUCLEOTIDE SEQUENCE [LARGE SCALE GENOMIC DNA]</scope>
    <source>
        <strain evidence="2 3">DSM 45601</strain>
    </source>
</reference>
<keyword evidence="1" id="KW-1133">Transmembrane helix</keyword>
<evidence type="ECO:0000313" key="3">
    <source>
        <dbReference type="Proteomes" id="UP000237846"/>
    </source>
</evidence>
<keyword evidence="3" id="KW-1185">Reference proteome</keyword>
<organism evidence="2 3">
    <name type="scientific">Allonocardiopsis opalescens</name>
    <dbReference type="NCBI Taxonomy" id="1144618"/>
    <lineage>
        <taxon>Bacteria</taxon>
        <taxon>Bacillati</taxon>
        <taxon>Actinomycetota</taxon>
        <taxon>Actinomycetes</taxon>
        <taxon>Streptosporangiales</taxon>
        <taxon>Allonocardiopsis</taxon>
    </lineage>
</organism>
<name>A0A2T0QC41_9ACTN</name>
<proteinExistence type="predicted"/>
<feature type="transmembrane region" description="Helical" evidence="1">
    <location>
        <begin position="97"/>
        <end position="121"/>
    </location>
</feature>
<sequence length="147" mass="15063">MPAPSPSVARAVAAVLLAQILVLAALTAGAGFSAAPYLGVVRLCGIVFCGLAMVYLMASETAGAWWSAIVVAGSSPLFALLVVTFELPVPGAAVPLWVRAATSCASVLGTLVVLIGVWALVTRGRSDADRPRGRYLGAERGQFRSPP</sequence>
<keyword evidence="1" id="KW-0472">Membrane</keyword>
<evidence type="ECO:0000256" key="1">
    <source>
        <dbReference type="SAM" id="Phobius"/>
    </source>
</evidence>